<accession>A0A9W9DH20</accession>
<feature type="region of interest" description="Disordered" evidence="1">
    <location>
        <begin position="39"/>
        <end position="98"/>
    </location>
</feature>
<dbReference type="AlphaFoldDB" id="A0A9W9DH20"/>
<evidence type="ECO:0000313" key="3">
    <source>
        <dbReference type="Proteomes" id="UP001150266"/>
    </source>
</evidence>
<sequence length="284" mass="31789">MQVKAKRRVPNKRAESVYWITPDSPKFLQPLILPTITMPVTRSQARKKASQPQVGPGISTGGAPPPLDSPVQLKRTSGSTHAATSSTPTAAPETRRTHRRLERAMSEKLLQALTDTLEEVPAPVALINSGPKPLRRYETPLNLVGNAVNNPALLNAPRASRVRRLRREPTFAAVLEELSGQDPVPARTGQPAAHKQPHQHRLLDLPQVEDLGIPADWNRKSDISYELTEQERGWMMMFDEVVPLTSNDLQSWKLMGAYMDKFREFMRSKTREPGMEPTQSMDRS</sequence>
<protein>
    <submittedName>
        <fullName evidence="2">Uncharacterized protein</fullName>
    </submittedName>
</protein>
<dbReference type="EMBL" id="JAOTPV010000034">
    <property type="protein sequence ID" value="KAJ4468723.1"/>
    <property type="molecule type" value="Genomic_DNA"/>
</dbReference>
<dbReference type="Proteomes" id="UP001150266">
    <property type="component" value="Unassembled WGS sequence"/>
</dbReference>
<reference evidence="2" key="1">
    <citation type="submission" date="2022-08" db="EMBL/GenBank/DDBJ databases">
        <title>A Global Phylogenomic Analysis of the Shiitake Genus Lentinula.</title>
        <authorList>
            <consortium name="DOE Joint Genome Institute"/>
            <person name="Sierra-Patev S."/>
            <person name="Min B."/>
            <person name="Naranjo-Ortiz M."/>
            <person name="Looney B."/>
            <person name="Konkel Z."/>
            <person name="Slot J.C."/>
            <person name="Sakamoto Y."/>
            <person name="Steenwyk J.L."/>
            <person name="Rokas A."/>
            <person name="Carro J."/>
            <person name="Camarero S."/>
            <person name="Ferreira P."/>
            <person name="Molpeceres G."/>
            <person name="Ruiz-Duenas F.J."/>
            <person name="Serrano A."/>
            <person name="Henrissat B."/>
            <person name="Drula E."/>
            <person name="Hughes K.W."/>
            <person name="Mata J.L."/>
            <person name="Ishikawa N.K."/>
            <person name="Vargas-Isla R."/>
            <person name="Ushijima S."/>
            <person name="Smith C.A."/>
            <person name="Ahrendt S."/>
            <person name="Andreopoulos W."/>
            <person name="He G."/>
            <person name="Labutti K."/>
            <person name="Lipzen A."/>
            <person name="Ng V."/>
            <person name="Riley R."/>
            <person name="Sandor L."/>
            <person name="Barry K."/>
            <person name="Martinez A.T."/>
            <person name="Xiao Y."/>
            <person name="Gibbons J.G."/>
            <person name="Terashima K."/>
            <person name="Grigoriev I.V."/>
            <person name="Hibbett D.S."/>
        </authorList>
    </citation>
    <scope>NUCLEOTIDE SEQUENCE</scope>
    <source>
        <strain evidence="2">JLM2183</strain>
    </source>
</reference>
<gene>
    <name evidence="2" type="ORF">J3R30DRAFT_1597356</name>
</gene>
<evidence type="ECO:0000256" key="1">
    <source>
        <dbReference type="SAM" id="MobiDB-lite"/>
    </source>
</evidence>
<feature type="compositionally biased region" description="Low complexity" evidence="1">
    <location>
        <begin position="76"/>
        <end position="92"/>
    </location>
</feature>
<keyword evidence="3" id="KW-1185">Reference proteome</keyword>
<organism evidence="2 3">
    <name type="scientific">Lentinula aciculospora</name>
    <dbReference type="NCBI Taxonomy" id="153920"/>
    <lineage>
        <taxon>Eukaryota</taxon>
        <taxon>Fungi</taxon>
        <taxon>Dikarya</taxon>
        <taxon>Basidiomycota</taxon>
        <taxon>Agaricomycotina</taxon>
        <taxon>Agaricomycetes</taxon>
        <taxon>Agaricomycetidae</taxon>
        <taxon>Agaricales</taxon>
        <taxon>Marasmiineae</taxon>
        <taxon>Omphalotaceae</taxon>
        <taxon>Lentinula</taxon>
    </lineage>
</organism>
<evidence type="ECO:0000313" key="2">
    <source>
        <dbReference type="EMBL" id="KAJ4468723.1"/>
    </source>
</evidence>
<dbReference type="OrthoDB" id="2881114at2759"/>
<proteinExistence type="predicted"/>
<comment type="caution">
    <text evidence="2">The sequence shown here is derived from an EMBL/GenBank/DDBJ whole genome shotgun (WGS) entry which is preliminary data.</text>
</comment>
<name>A0A9W9DH20_9AGAR</name>